<organism evidence="2 4">
    <name type="scientific">Adineta ricciae</name>
    <name type="common">Rotifer</name>
    <dbReference type="NCBI Taxonomy" id="249248"/>
    <lineage>
        <taxon>Eukaryota</taxon>
        <taxon>Metazoa</taxon>
        <taxon>Spiralia</taxon>
        <taxon>Gnathifera</taxon>
        <taxon>Rotifera</taxon>
        <taxon>Eurotatoria</taxon>
        <taxon>Bdelloidea</taxon>
        <taxon>Adinetida</taxon>
        <taxon>Adinetidae</taxon>
        <taxon>Adineta</taxon>
    </lineage>
</organism>
<evidence type="ECO:0000313" key="2">
    <source>
        <dbReference type="EMBL" id="CAF1251640.1"/>
    </source>
</evidence>
<feature type="compositionally biased region" description="Polar residues" evidence="1">
    <location>
        <begin position="16"/>
        <end position="25"/>
    </location>
</feature>
<comment type="caution">
    <text evidence="2">The sequence shown here is derived from an EMBL/GenBank/DDBJ whole genome shotgun (WGS) entry which is preliminary data.</text>
</comment>
<name>A0A815A2D2_ADIRI</name>
<evidence type="ECO:0000313" key="4">
    <source>
        <dbReference type="Proteomes" id="UP000663828"/>
    </source>
</evidence>
<proteinExistence type="predicted"/>
<keyword evidence="4" id="KW-1185">Reference proteome</keyword>
<gene>
    <name evidence="3" type="ORF">EDS130_LOCUS41750</name>
    <name evidence="2" type="ORF">XAT740_LOCUS26289</name>
</gene>
<feature type="region of interest" description="Disordered" evidence="1">
    <location>
        <begin position="1"/>
        <end position="37"/>
    </location>
</feature>
<protein>
    <submittedName>
        <fullName evidence="2">Uncharacterized protein</fullName>
    </submittedName>
</protein>
<evidence type="ECO:0000313" key="3">
    <source>
        <dbReference type="EMBL" id="CAF1486481.1"/>
    </source>
</evidence>
<dbReference type="AlphaFoldDB" id="A0A815A2D2"/>
<accession>A0A815A2D2</accession>
<feature type="compositionally biased region" description="Basic and acidic residues" evidence="1">
    <location>
        <begin position="26"/>
        <end position="35"/>
    </location>
</feature>
<evidence type="ECO:0000256" key="1">
    <source>
        <dbReference type="SAM" id="MobiDB-lite"/>
    </source>
</evidence>
<reference evidence="2" key="1">
    <citation type="submission" date="2021-02" db="EMBL/GenBank/DDBJ databases">
        <authorList>
            <person name="Nowell W R."/>
        </authorList>
    </citation>
    <scope>NUCLEOTIDE SEQUENCE</scope>
</reference>
<dbReference type="EMBL" id="CAJNOR010002130">
    <property type="protein sequence ID" value="CAF1251640.1"/>
    <property type="molecule type" value="Genomic_DNA"/>
</dbReference>
<dbReference type="Proteomes" id="UP000663852">
    <property type="component" value="Unassembled WGS sequence"/>
</dbReference>
<dbReference type="EMBL" id="CAJNOJ010000567">
    <property type="protein sequence ID" value="CAF1486481.1"/>
    <property type="molecule type" value="Genomic_DNA"/>
</dbReference>
<sequence>MSKSVHMHSPKEVVDEQTTTNQIKRTVSDSDEMKVQPKKKMMSHISVDEQVLSFCSASTYMKKIINVEEVTNKQTIPIPYITDEELLQMTKEFENTHKD</sequence>
<dbReference type="Proteomes" id="UP000663828">
    <property type="component" value="Unassembled WGS sequence"/>
</dbReference>